<feature type="transmembrane region" description="Helical" evidence="6">
    <location>
        <begin position="143"/>
        <end position="162"/>
    </location>
</feature>
<keyword evidence="5 6" id="KW-0472">Membrane</keyword>
<dbReference type="Pfam" id="PF07690">
    <property type="entry name" value="MFS_1"/>
    <property type="match status" value="1"/>
</dbReference>
<evidence type="ECO:0000256" key="5">
    <source>
        <dbReference type="ARBA" id="ARBA00023136"/>
    </source>
</evidence>
<evidence type="ECO:0000256" key="6">
    <source>
        <dbReference type="SAM" id="Phobius"/>
    </source>
</evidence>
<evidence type="ECO:0000313" key="9">
    <source>
        <dbReference type="Proteomes" id="UP000231293"/>
    </source>
</evidence>
<feature type="transmembrane region" description="Helical" evidence="6">
    <location>
        <begin position="82"/>
        <end position="106"/>
    </location>
</feature>
<dbReference type="GO" id="GO:0022857">
    <property type="term" value="F:transmembrane transporter activity"/>
    <property type="evidence" value="ECO:0007669"/>
    <property type="project" value="InterPro"/>
</dbReference>
<keyword evidence="2" id="KW-1003">Cell membrane</keyword>
<evidence type="ECO:0000259" key="7">
    <source>
        <dbReference type="PROSITE" id="PS50850"/>
    </source>
</evidence>
<evidence type="ECO:0000256" key="2">
    <source>
        <dbReference type="ARBA" id="ARBA00022475"/>
    </source>
</evidence>
<evidence type="ECO:0000256" key="1">
    <source>
        <dbReference type="ARBA" id="ARBA00004651"/>
    </source>
</evidence>
<dbReference type="Gene3D" id="1.20.1250.20">
    <property type="entry name" value="MFS general substrate transporter like domains"/>
    <property type="match status" value="1"/>
</dbReference>
<dbReference type="AlphaFoldDB" id="A0A2N9WWZ8"/>
<feature type="transmembrane region" description="Helical" evidence="6">
    <location>
        <begin position="112"/>
        <end position="131"/>
    </location>
</feature>
<evidence type="ECO:0000256" key="3">
    <source>
        <dbReference type="ARBA" id="ARBA00022692"/>
    </source>
</evidence>
<dbReference type="SUPFAM" id="SSF103473">
    <property type="entry name" value="MFS general substrate transporter"/>
    <property type="match status" value="1"/>
</dbReference>
<dbReference type="GO" id="GO:0005886">
    <property type="term" value="C:plasma membrane"/>
    <property type="evidence" value="ECO:0007669"/>
    <property type="project" value="UniProtKB-SubCell"/>
</dbReference>
<protein>
    <submittedName>
        <fullName evidence="8">MFS transporter</fullName>
    </submittedName>
</protein>
<gene>
    <name evidence="8" type="ORF">BGI32_00070</name>
</gene>
<dbReference type="InterPro" id="IPR011701">
    <property type="entry name" value="MFS"/>
</dbReference>
<keyword evidence="3 6" id="KW-0812">Transmembrane</keyword>
<feature type="domain" description="Major facilitator superfamily (MFS) profile" evidence="7">
    <location>
        <begin position="15"/>
        <end position="395"/>
    </location>
</feature>
<dbReference type="InterPro" id="IPR050189">
    <property type="entry name" value="MFS_Efflux_Transporters"/>
</dbReference>
<proteinExistence type="predicted"/>
<feature type="transmembrane region" description="Helical" evidence="6">
    <location>
        <begin position="339"/>
        <end position="358"/>
    </location>
</feature>
<feature type="transmembrane region" description="Helical" evidence="6">
    <location>
        <begin position="50"/>
        <end position="70"/>
    </location>
</feature>
<dbReference type="EMBL" id="MDVB01000001">
    <property type="protein sequence ID" value="PIT19113.1"/>
    <property type="molecule type" value="Genomic_DNA"/>
</dbReference>
<feature type="transmembrane region" description="Helical" evidence="6">
    <location>
        <begin position="168"/>
        <end position="190"/>
    </location>
</feature>
<comment type="caution">
    <text evidence="8">The sequence shown here is derived from an EMBL/GenBank/DDBJ whole genome shotgun (WGS) entry which is preliminary data.</text>
</comment>
<feature type="transmembrane region" description="Helical" evidence="6">
    <location>
        <begin position="278"/>
        <end position="295"/>
    </location>
</feature>
<feature type="transmembrane region" description="Helical" evidence="6">
    <location>
        <begin position="12"/>
        <end position="30"/>
    </location>
</feature>
<keyword evidence="4 6" id="KW-1133">Transmembrane helix</keyword>
<feature type="transmembrane region" description="Helical" evidence="6">
    <location>
        <begin position="307"/>
        <end position="327"/>
    </location>
</feature>
<feature type="transmembrane region" description="Helical" evidence="6">
    <location>
        <begin position="251"/>
        <end position="271"/>
    </location>
</feature>
<comment type="subcellular location">
    <subcellularLocation>
        <location evidence="1">Cell membrane</location>
        <topology evidence="1">Multi-pass membrane protein</topology>
    </subcellularLocation>
</comment>
<feature type="transmembrane region" description="Helical" evidence="6">
    <location>
        <begin position="364"/>
        <end position="382"/>
    </location>
</feature>
<evidence type="ECO:0000313" key="8">
    <source>
        <dbReference type="EMBL" id="PIT19113.1"/>
    </source>
</evidence>
<dbReference type="PROSITE" id="PS50850">
    <property type="entry name" value="MFS"/>
    <property type="match status" value="1"/>
</dbReference>
<name>A0A2N9WWZ8_9NEIS</name>
<dbReference type="InterPro" id="IPR020846">
    <property type="entry name" value="MFS_dom"/>
</dbReference>
<dbReference type="CDD" id="cd17324">
    <property type="entry name" value="MFS_NepI_like"/>
    <property type="match status" value="1"/>
</dbReference>
<dbReference type="Proteomes" id="UP000231293">
    <property type="component" value="Unassembled WGS sequence"/>
</dbReference>
<feature type="transmembrane region" description="Helical" evidence="6">
    <location>
        <begin position="211"/>
        <end position="231"/>
    </location>
</feature>
<dbReference type="RefSeq" id="WP_100112920.1">
    <property type="nucleotide sequence ID" value="NZ_MDVB01000001.1"/>
</dbReference>
<sequence length="398" mass="42754">MQQQTHQPPATAHWSAVFSLFMGVTSLISAEFVPISLLTPIAKSLNITEGMAGQTVSAVGIFAVIASLFLSSVAKTTNRRTVLLIMSAMLIAANTLIAFAPNYILLLSGRCILGLCVGSFWSLASAVTIQLVPEKEVSRALSIVYAGVSVATIISLPLASYLGNIIGWRSIFLLTALLGLAAFIWQFLSLPALPAQADSNFKQMLLLLKQPWVATGILTTIFSYGGYHIFFTYLRPFLQHTLSLPANTLSILLLIFGIGNFAGTIIAGWIMHKHFKPAMIISHIILFILAVTLLFSHNNPATDSALIVAWGFMFGFLPVGWSTWIAITLANKAEIMGGLSVAAIQFAIGLAAAIGGLIYDHQGIQGIFLSSALIFIAALLLMKTSFALYTRTTAKPFS</sequence>
<accession>A0A2N9WWZ8</accession>
<organism evidence="8 9">
    <name type="scientific">Snodgrassella alvi</name>
    <dbReference type="NCBI Taxonomy" id="1196083"/>
    <lineage>
        <taxon>Bacteria</taxon>
        <taxon>Pseudomonadati</taxon>
        <taxon>Pseudomonadota</taxon>
        <taxon>Betaproteobacteria</taxon>
        <taxon>Neisseriales</taxon>
        <taxon>Neisseriaceae</taxon>
        <taxon>Snodgrassella</taxon>
    </lineage>
</organism>
<dbReference type="InterPro" id="IPR036259">
    <property type="entry name" value="MFS_trans_sf"/>
</dbReference>
<evidence type="ECO:0000256" key="4">
    <source>
        <dbReference type="ARBA" id="ARBA00022989"/>
    </source>
</evidence>
<dbReference type="PANTHER" id="PTHR43124:SF5">
    <property type="entry name" value="PURINE RIBONUCLEOSIDE EFFLUX PUMP NEPI"/>
    <property type="match status" value="1"/>
</dbReference>
<dbReference type="PANTHER" id="PTHR43124">
    <property type="entry name" value="PURINE EFFLUX PUMP PBUE"/>
    <property type="match status" value="1"/>
</dbReference>
<reference evidence="8 9" key="1">
    <citation type="journal article" date="2017" name="MBio">
        <title>Type VI secretion-mediated competition in the bee gut microbiome.</title>
        <authorList>
            <person name="Steele M.I."/>
            <person name="Kwong W.K."/>
            <person name="Powell J.E."/>
            <person name="Whiteley M."/>
            <person name="Moran N.A."/>
        </authorList>
    </citation>
    <scope>NUCLEOTIDE SEQUENCE [LARGE SCALE GENOMIC DNA]</scope>
    <source>
        <strain evidence="8 9">App2-2</strain>
    </source>
</reference>